<dbReference type="EMBL" id="JASBNA010000077">
    <property type="protein sequence ID" value="KAK7678104.1"/>
    <property type="molecule type" value="Genomic_DNA"/>
</dbReference>
<comment type="caution">
    <text evidence="1">The sequence shown here is derived from an EMBL/GenBank/DDBJ whole genome shotgun (WGS) entry which is preliminary data.</text>
</comment>
<dbReference type="Proteomes" id="UP001385951">
    <property type="component" value="Unassembled WGS sequence"/>
</dbReference>
<reference evidence="1 2" key="1">
    <citation type="submission" date="2022-09" db="EMBL/GenBank/DDBJ databases">
        <authorList>
            <person name="Palmer J.M."/>
        </authorList>
    </citation>
    <scope>NUCLEOTIDE SEQUENCE [LARGE SCALE GENOMIC DNA]</scope>
    <source>
        <strain evidence="1 2">DSM 7382</strain>
    </source>
</reference>
<dbReference type="AlphaFoldDB" id="A0AAW0FF67"/>
<sequence length="90" mass="10468">MARWKIWWKDLQPTWCNMEAWPPTRTSSTEENNWTVLSQGGCNRLYLVIILLSWWLMTAAKAGDETSAAWQEAMVAVADIEWVLNQILIQ</sequence>
<gene>
    <name evidence="1" type="ORF">QCA50_018897</name>
</gene>
<name>A0AAW0FF67_9APHY</name>
<evidence type="ECO:0000313" key="2">
    <source>
        <dbReference type="Proteomes" id="UP001385951"/>
    </source>
</evidence>
<accession>A0AAW0FF67</accession>
<evidence type="ECO:0000313" key="1">
    <source>
        <dbReference type="EMBL" id="KAK7678104.1"/>
    </source>
</evidence>
<feature type="non-terminal residue" evidence="1">
    <location>
        <position position="90"/>
    </location>
</feature>
<protein>
    <submittedName>
        <fullName evidence="1">Uncharacterized protein</fullName>
    </submittedName>
</protein>
<keyword evidence="2" id="KW-1185">Reference proteome</keyword>
<proteinExistence type="predicted"/>
<organism evidence="1 2">
    <name type="scientific">Cerrena zonata</name>
    <dbReference type="NCBI Taxonomy" id="2478898"/>
    <lineage>
        <taxon>Eukaryota</taxon>
        <taxon>Fungi</taxon>
        <taxon>Dikarya</taxon>
        <taxon>Basidiomycota</taxon>
        <taxon>Agaricomycotina</taxon>
        <taxon>Agaricomycetes</taxon>
        <taxon>Polyporales</taxon>
        <taxon>Cerrenaceae</taxon>
        <taxon>Cerrena</taxon>
    </lineage>
</organism>